<reference evidence="1 2" key="1">
    <citation type="submission" date="2020-08" db="EMBL/GenBank/DDBJ databases">
        <title>Genomic Encyclopedia of Type Strains, Phase IV (KMG-IV): sequencing the most valuable type-strain genomes for metagenomic binning, comparative biology and taxonomic classification.</title>
        <authorList>
            <person name="Goeker M."/>
        </authorList>
    </citation>
    <scope>NUCLEOTIDE SEQUENCE [LARGE SCALE GENOMIC DNA]</scope>
    <source>
        <strain evidence="1 2">DSM 27165</strain>
    </source>
</reference>
<name>A0A840MTN4_9PROT</name>
<dbReference type="RefSeq" id="WP_184041969.1">
    <property type="nucleotide sequence ID" value="NZ_JACHHY010000052.1"/>
</dbReference>
<dbReference type="Proteomes" id="UP000575898">
    <property type="component" value="Unassembled WGS sequence"/>
</dbReference>
<dbReference type="EMBL" id="JACHHY010000052">
    <property type="protein sequence ID" value="MBB5020597.1"/>
    <property type="molecule type" value="Genomic_DNA"/>
</dbReference>
<proteinExistence type="predicted"/>
<protein>
    <submittedName>
        <fullName evidence="1">Uncharacterized protein</fullName>
    </submittedName>
</protein>
<comment type="caution">
    <text evidence="1">The sequence shown here is derived from an EMBL/GenBank/DDBJ whole genome shotgun (WGS) entry which is preliminary data.</text>
</comment>
<evidence type="ECO:0000313" key="1">
    <source>
        <dbReference type="EMBL" id="MBB5020597.1"/>
    </source>
</evidence>
<gene>
    <name evidence="1" type="ORF">HNQ59_003922</name>
</gene>
<organism evidence="1 2">
    <name type="scientific">Chitinivorax tropicus</name>
    <dbReference type="NCBI Taxonomy" id="714531"/>
    <lineage>
        <taxon>Bacteria</taxon>
        <taxon>Pseudomonadati</taxon>
        <taxon>Pseudomonadota</taxon>
        <taxon>Betaproteobacteria</taxon>
        <taxon>Chitinivorax</taxon>
    </lineage>
</organism>
<sequence length="235" mass="27232">MFTLLVPARAGSIGEDKIRQEIERKANQSEWMRSLRDETPDGQRVLIADLNTAVLLNSKTLRRVGVFESYAKGERKVHEVRFFSQDRILEKRYWIDYADRCLSEPSVQASSVKDNYMVLSVVCEIKKGVISTGKYIWHKDSDGLYFVHSDIYSLTKDLSVSYNNNVFKIAFNYNQGGKPDRKMSVSIGFKLIKDKNGWEVKDLPGTNEEWGGVGVMERFPVDHKYDLPEEYTRWR</sequence>
<accession>A0A840MTN4</accession>
<dbReference type="AlphaFoldDB" id="A0A840MTN4"/>
<evidence type="ECO:0000313" key="2">
    <source>
        <dbReference type="Proteomes" id="UP000575898"/>
    </source>
</evidence>
<keyword evidence="2" id="KW-1185">Reference proteome</keyword>